<evidence type="ECO:0000256" key="7">
    <source>
        <dbReference type="ARBA" id="ARBA00023054"/>
    </source>
</evidence>
<evidence type="ECO:0000313" key="15">
    <source>
        <dbReference type="Proteomes" id="UP000322000"/>
    </source>
</evidence>
<dbReference type="InterPro" id="IPR031961">
    <property type="entry name" value="DUF4780"/>
</dbReference>
<dbReference type="InParanoid" id="A0A7E5WB78"/>
<comment type="subcellular location">
    <subcellularLocation>
        <location evidence="1">Nucleus</location>
        <location evidence="1">Nucleoplasm</location>
    </subcellularLocation>
</comment>
<dbReference type="SMART" id="SM00980">
    <property type="entry name" value="THAP"/>
    <property type="match status" value="1"/>
</dbReference>
<evidence type="ECO:0000256" key="4">
    <source>
        <dbReference type="ARBA" id="ARBA00022771"/>
    </source>
</evidence>
<keyword evidence="5" id="KW-0862">Zinc</keyword>
<keyword evidence="11" id="KW-0131">Cell cycle</keyword>
<evidence type="ECO:0000256" key="2">
    <source>
        <dbReference type="ARBA" id="ARBA00006177"/>
    </source>
</evidence>
<evidence type="ECO:0000256" key="12">
    <source>
        <dbReference type="PROSITE-ProRule" id="PRU00309"/>
    </source>
</evidence>
<evidence type="ECO:0000256" key="8">
    <source>
        <dbReference type="ARBA" id="ARBA00023125"/>
    </source>
</evidence>
<sequence>MSSDKHCCVPGCKESRGMRQVLHRFPNPESDRERFNTWLYAIGSGIMGLENDHIFKYRRVCRTHFEDKYLCRNNKISIIAVPTLNMPASLSLKRLTSVERKPLQQILELPSSSSSSSRQTNCARSVCVPASEGNRARPDVSLTPREGGKRGDVLRSNDLCVAVRFDPYLGITEEQSQLIQKKIMEEYDATVFLDDPNVRTPAFRGKTSLSDGVIKMWCEDEFALDWLRRTIKKIDSPLPGTKLVVCRQKETPQRIKGTVYIPDFTDGDVDRLRIRLHKTNADTYNINSWCLYSAQRTPGSDGVRLLLGIPIQEAEALKQKERRLRYKLGSVYVMFADDIETEDNSCGMATINAPNDEPQPAISWSMYGSGDVSRPPAPGIHPGGR</sequence>
<dbReference type="OrthoDB" id="7481483at2759"/>
<dbReference type="InterPro" id="IPR006612">
    <property type="entry name" value="THAP_Znf"/>
</dbReference>
<dbReference type="KEGG" id="tnl:113501132"/>
<evidence type="ECO:0000256" key="9">
    <source>
        <dbReference type="ARBA" id="ARBA00023163"/>
    </source>
</evidence>
<keyword evidence="9" id="KW-0804">Transcription</keyword>
<keyword evidence="4 12" id="KW-0863">Zinc-finger</keyword>
<evidence type="ECO:0000256" key="11">
    <source>
        <dbReference type="ARBA" id="ARBA00023306"/>
    </source>
</evidence>
<evidence type="ECO:0000259" key="14">
    <source>
        <dbReference type="PROSITE" id="PS50950"/>
    </source>
</evidence>
<keyword evidence="10" id="KW-0539">Nucleus</keyword>
<keyword evidence="15" id="KW-1185">Reference proteome</keyword>
<dbReference type="GeneID" id="113501132"/>
<feature type="region of interest" description="Disordered" evidence="13">
    <location>
        <begin position="352"/>
        <end position="385"/>
    </location>
</feature>
<keyword evidence="6" id="KW-0805">Transcription regulation</keyword>
<dbReference type="PANTHER" id="PTHR46600:SF1">
    <property type="entry name" value="THAP DOMAIN-CONTAINING PROTEIN 1"/>
    <property type="match status" value="1"/>
</dbReference>
<dbReference type="SMART" id="SM00692">
    <property type="entry name" value="DM3"/>
    <property type="match status" value="1"/>
</dbReference>
<dbReference type="Proteomes" id="UP000322000">
    <property type="component" value="Chromosome 15"/>
</dbReference>
<proteinExistence type="inferred from homology"/>
<evidence type="ECO:0000256" key="6">
    <source>
        <dbReference type="ARBA" id="ARBA00023015"/>
    </source>
</evidence>
<evidence type="ECO:0000256" key="13">
    <source>
        <dbReference type="SAM" id="MobiDB-lite"/>
    </source>
</evidence>
<dbReference type="SUPFAM" id="SSF57716">
    <property type="entry name" value="Glucocorticoid receptor-like (DNA-binding domain)"/>
    <property type="match status" value="1"/>
</dbReference>
<keyword evidence="7" id="KW-0175">Coiled coil</keyword>
<evidence type="ECO:0000256" key="3">
    <source>
        <dbReference type="ARBA" id="ARBA00022723"/>
    </source>
</evidence>
<dbReference type="AlphaFoldDB" id="A0A7E5WB78"/>
<dbReference type="Pfam" id="PF05485">
    <property type="entry name" value="THAP"/>
    <property type="match status" value="1"/>
</dbReference>
<keyword evidence="3" id="KW-0479">Metal-binding</keyword>
<keyword evidence="8 12" id="KW-0238">DNA-binding</keyword>
<evidence type="ECO:0000256" key="5">
    <source>
        <dbReference type="ARBA" id="ARBA00022833"/>
    </source>
</evidence>
<dbReference type="Pfam" id="PF16012">
    <property type="entry name" value="DUF4780"/>
    <property type="match status" value="1"/>
</dbReference>
<evidence type="ECO:0000256" key="1">
    <source>
        <dbReference type="ARBA" id="ARBA00004642"/>
    </source>
</evidence>
<evidence type="ECO:0000313" key="16">
    <source>
        <dbReference type="RefSeq" id="XP_026737963.1"/>
    </source>
</evidence>
<dbReference type="InterPro" id="IPR026516">
    <property type="entry name" value="THAP1/10"/>
</dbReference>
<dbReference type="RefSeq" id="XP_026737963.1">
    <property type="nucleotide sequence ID" value="XM_026882162.1"/>
</dbReference>
<evidence type="ECO:0000256" key="10">
    <source>
        <dbReference type="ARBA" id="ARBA00023242"/>
    </source>
</evidence>
<dbReference type="PANTHER" id="PTHR46600">
    <property type="entry name" value="THAP DOMAIN-CONTAINING"/>
    <property type="match status" value="1"/>
</dbReference>
<reference evidence="16" key="1">
    <citation type="submission" date="2025-08" db="UniProtKB">
        <authorList>
            <consortium name="RefSeq"/>
        </authorList>
    </citation>
    <scope>IDENTIFICATION</scope>
</reference>
<comment type="similarity">
    <text evidence="2">Belongs to the THAP1 family.</text>
</comment>
<gene>
    <name evidence="16" type="primary">LOC113501132</name>
</gene>
<organism evidence="15 16">
    <name type="scientific">Trichoplusia ni</name>
    <name type="common">Cabbage looper</name>
    <dbReference type="NCBI Taxonomy" id="7111"/>
    <lineage>
        <taxon>Eukaryota</taxon>
        <taxon>Metazoa</taxon>
        <taxon>Ecdysozoa</taxon>
        <taxon>Arthropoda</taxon>
        <taxon>Hexapoda</taxon>
        <taxon>Insecta</taxon>
        <taxon>Pterygota</taxon>
        <taxon>Neoptera</taxon>
        <taxon>Endopterygota</taxon>
        <taxon>Lepidoptera</taxon>
        <taxon>Glossata</taxon>
        <taxon>Ditrysia</taxon>
        <taxon>Noctuoidea</taxon>
        <taxon>Noctuidae</taxon>
        <taxon>Plusiinae</taxon>
        <taxon>Trichoplusia</taxon>
    </lineage>
</organism>
<name>A0A7E5WB78_TRINI</name>
<feature type="domain" description="THAP-type" evidence="14">
    <location>
        <begin position="1"/>
        <end position="85"/>
    </location>
</feature>
<dbReference type="GO" id="GO:0005654">
    <property type="term" value="C:nucleoplasm"/>
    <property type="evidence" value="ECO:0007669"/>
    <property type="project" value="UniProtKB-SubCell"/>
</dbReference>
<protein>
    <submittedName>
        <fullName evidence="16">Uncharacterized protein LOC113501132</fullName>
    </submittedName>
</protein>
<accession>A0A7E5WB78</accession>
<dbReference type="GO" id="GO:0008270">
    <property type="term" value="F:zinc ion binding"/>
    <property type="evidence" value="ECO:0007669"/>
    <property type="project" value="UniProtKB-KW"/>
</dbReference>
<dbReference type="PROSITE" id="PS50950">
    <property type="entry name" value="ZF_THAP"/>
    <property type="match status" value="1"/>
</dbReference>
<dbReference type="GO" id="GO:0043565">
    <property type="term" value="F:sequence-specific DNA binding"/>
    <property type="evidence" value="ECO:0007669"/>
    <property type="project" value="InterPro"/>
</dbReference>